<proteinExistence type="predicted"/>
<dbReference type="EMBL" id="JAKEVY010000003">
    <property type="protein sequence ID" value="MCF1715589.1"/>
    <property type="molecule type" value="Genomic_DNA"/>
</dbReference>
<evidence type="ECO:0000259" key="1">
    <source>
        <dbReference type="PROSITE" id="PS51502"/>
    </source>
</evidence>
<organism evidence="2 3">
    <name type="scientific">Flavihumibacter fluminis</name>
    <dbReference type="NCBI Taxonomy" id="2909236"/>
    <lineage>
        <taxon>Bacteria</taxon>
        <taxon>Pseudomonadati</taxon>
        <taxon>Bacteroidota</taxon>
        <taxon>Chitinophagia</taxon>
        <taxon>Chitinophagales</taxon>
        <taxon>Chitinophagaceae</taxon>
        <taxon>Flavihumibacter</taxon>
    </lineage>
</organism>
<dbReference type="RefSeq" id="WP_234866539.1">
    <property type="nucleotide sequence ID" value="NZ_JAKEVY010000003.1"/>
</dbReference>
<gene>
    <name evidence="2" type="ORF">L0U88_13210</name>
</gene>
<evidence type="ECO:0000313" key="2">
    <source>
        <dbReference type="EMBL" id="MCF1715589.1"/>
    </source>
</evidence>
<dbReference type="SUPFAM" id="SSF54909">
    <property type="entry name" value="Dimeric alpha+beta barrel"/>
    <property type="match status" value="1"/>
</dbReference>
<name>A0ABS9BIP5_9BACT</name>
<protein>
    <submittedName>
        <fullName evidence="2">Dabb family protein</fullName>
    </submittedName>
</protein>
<feature type="domain" description="Stress-response A/B barrel" evidence="1">
    <location>
        <begin position="40"/>
        <end position="135"/>
    </location>
</feature>
<dbReference type="InterPro" id="IPR013097">
    <property type="entry name" value="Dabb"/>
</dbReference>
<dbReference type="Pfam" id="PF07876">
    <property type="entry name" value="Dabb"/>
    <property type="match status" value="1"/>
</dbReference>
<dbReference type="SMART" id="SM00886">
    <property type="entry name" value="Dabb"/>
    <property type="match status" value="1"/>
</dbReference>
<accession>A0ABS9BIP5</accession>
<dbReference type="Proteomes" id="UP001200145">
    <property type="component" value="Unassembled WGS sequence"/>
</dbReference>
<dbReference type="Gene3D" id="3.30.70.100">
    <property type="match status" value="1"/>
</dbReference>
<dbReference type="PROSITE" id="PS51502">
    <property type="entry name" value="S_R_A_B_BARREL"/>
    <property type="match status" value="1"/>
</dbReference>
<reference evidence="2 3" key="1">
    <citation type="submission" date="2022-01" db="EMBL/GenBank/DDBJ databases">
        <title>Flavihumibacter sp. nov., isolated from sediment of a river.</title>
        <authorList>
            <person name="Liu H."/>
        </authorList>
    </citation>
    <scope>NUCLEOTIDE SEQUENCE [LARGE SCALE GENOMIC DNA]</scope>
    <source>
        <strain evidence="2 3">RY-1</strain>
    </source>
</reference>
<evidence type="ECO:0000313" key="3">
    <source>
        <dbReference type="Proteomes" id="UP001200145"/>
    </source>
</evidence>
<sequence>MDTQSRREFISSTGKLTIMSGLGLGAASLEEETAQLRNKFIHHVFFWLKNPDSQEDKQKLIAGLQRLTKAKTIESAHIGVPAATNREVIERSYQVSWLLVFKNDADQEVYQSDPIHLKFIEECSMLWEKVVVYDSVQAK</sequence>
<comment type="caution">
    <text evidence="2">The sequence shown here is derived from an EMBL/GenBank/DDBJ whole genome shotgun (WGS) entry which is preliminary data.</text>
</comment>
<keyword evidence="3" id="KW-1185">Reference proteome</keyword>
<dbReference type="InterPro" id="IPR011008">
    <property type="entry name" value="Dimeric_a/b-barrel"/>
</dbReference>